<proteinExistence type="predicted"/>
<reference evidence="1" key="2">
    <citation type="journal article" date="2015" name="Fish Shellfish Immunol.">
        <title>Early steps in the European eel (Anguilla anguilla)-Vibrio vulnificus interaction in the gills: Role of the RtxA13 toxin.</title>
        <authorList>
            <person name="Callol A."/>
            <person name="Pajuelo D."/>
            <person name="Ebbesson L."/>
            <person name="Teles M."/>
            <person name="MacKenzie S."/>
            <person name="Amaro C."/>
        </authorList>
    </citation>
    <scope>NUCLEOTIDE SEQUENCE</scope>
</reference>
<dbReference type="EMBL" id="GBXM01031018">
    <property type="protein sequence ID" value="JAH77559.1"/>
    <property type="molecule type" value="Transcribed_RNA"/>
</dbReference>
<reference evidence="1" key="1">
    <citation type="submission" date="2014-11" db="EMBL/GenBank/DDBJ databases">
        <authorList>
            <person name="Amaro Gonzalez C."/>
        </authorList>
    </citation>
    <scope>NUCLEOTIDE SEQUENCE</scope>
</reference>
<sequence length="24" mass="2879">MIIITDLSLSKSVKRNLKKFYFFS</sequence>
<dbReference type="AlphaFoldDB" id="A0A0E9VR63"/>
<name>A0A0E9VR63_ANGAN</name>
<evidence type="ECO:0000313" key="1">
    <source>
        <dbReference type="EMBL" id="JAH79845.1"/>
    </source>
</evidence>
<accession>A0A0E9VR63</accession>
<organism evidence="1">
    <name type="scientific">Anguilla anguilla</name>
    <name type="common">European freshwater eel</name>
    <name type="synonym">Muraena anguilla</name>
    <dbReference type="NCBI Taxonomy" id="7936"/>
    <lineage>
        <taxon>Eukaryota</taxon>
        <taxon>Metazoa</taxon>
        <taxon>Chordata</taxon>
        <taxon>Craniata</taxon>
        <taxon>Vertebrata</taxon>
        <taxon>Euteleostomi</taxon>
        <taxon>Actinopterygii</taxon>
        <taxon>Neopterygii</taxon>
        <taxon>Teleostei</taxon>
        <taxon>Anguilliformes</taxon>
        <taxon>Anguillidae</taxon>
        <taxon>Anguilla</taxon>
    </lineage>
</organism>
<protein>
    <submittedName>
        <fullName evidence="1">Uncharacterized protein</fullName>
    </submittedName>
</protein>
<dbReference type="EMBL" id="GBXM01028732">
    <property type="protein sequence ID" value="JAH79845.1"/>
    <property type="molecule type" value="Transcribed_RNA"/>
</dbReference>